<dbReference type="RefSeq" id="WP_378552254.1">
    <property type="nucleotide sequence ID" value="NZ_JBHSBA010000009.1"/>
</dbReference>
<protein>
    <submittedName>
        <fullName evidence="1">Uncharacterized protein</fullName>
    </submittedName>
</protein>
<name>A0ABV8LA61_9NOCA</name>
<proteinExistence type="predicted"/>
<evidence type="ECO:0000313" key="2">
    <source>
        <dbReference type="Proteomes" id="UP001595767"/>
    </source>
</evidence>
<reference evidence="2" key="1">
    <citation type="journal article" date="2019" name="Int. J. Syst. Evol. Microbiol.">
        <title>The Global Catalogue of Microorganisms (GCM) 10K type strain sequencing project: providing services to taxonomists for standard genome sequencing and annotation.</title>
        <authorList>
            <consortium name="The Broad Institute Genomics Platform"/>
            <consortium name="The Broad Institute Genome Sequencing Center for Infectious Disease"/>
            <person name="Wu L."/>
            <person name="Ma J."/>
        </authorList>
    </citation>
    <scope>NUCLEOTIDE SEQUENCE [LARGE SCALE GENOMIC DNA]</scope>
    <source>
        <strain evidence="2">CGMCC 4.7204</strain>
    </source>
</reference>
<dbReference type="Proteomes" id="UP001595767">
    <property type="component" value="Unassembled WGS sequence"/>
</dbReference>
<sequence>MYLERFTAAGPLTEEAVEELAALATRYTCALTLTVAERTVQLPVLPVCWRELPIRAGTAVTVEAARGHRHGEARAALRDFVATFGRLTSPQSGRPASIQL</sequence>
<accession>A0ABV8LA61</accession>
<comment type="caution">
    <text evidence="1">The sequence shown here is derived from an EMBL/GenBank/DDBJ whole genome shotgun (WGS) entry which is preliminary data.</text>
</comment>
<gene>
    <name evidence="1" type="ORF">ACFOW8_19380</name>
</gene>
<keyword evidence="2" id="KW-1185">Reference proteome</keyword>
<dbReference type="EMBL" id="JBHSBA010000009">
    <property type="protein sequence ID" value="MFC4127098.1"/>
    <property type="molecule type" value="Genomic_DNA"/>
</dbReference>
<evidence type="ECO:0000313" key="1">
    <source>
        <dbReference type="EMBL" id="MFC4127098.1"/>
    </source>
</evidence>
<organism evidence="1 2">
    <name type="scientific">Nocardia rhizosphaerae</name>
    <dbReference type="NCBI Taxonomy" id="1691571"/>
    <lineage>
        <taxon>Bacteria</taxon>
        <taxon>Bacillati</taxon>
        <taxon>Actinomycetota</taxon>
        <taxon>Actinomycetes</taxon>
        <taxon>Mycobacteriales</taxon>
        <taxon>Nocardiaceae</taxon>
        <taxon>Nocardia</taxon>
    </lineage>
</organism>